<dbReference type="EMBL" id="BMOL01000001">
    <property type="protein sequence ID" value="GGL69970.1"/>
    <property type="molecule type" value="Genomic_DNA"/>
</dbReference>
<comment type="caution">
    <text evidence="2">The sequence shown here is derived from an EMBL/GenBank/DDBJ whole genome shotgun (WGS) entry which is preliminary data.</text>
</comment>
<evidence type="ECO:0000256" key="1">
    <source>
        <dbReference type="SAM" id="SignalP"/>
    </source>
</evidence>
<reference evidence="3" key="1">
    <citation type="journal article" date="2019" name="Int. J. Syst. Evol. Microbiol.">
        <title>The Global Catalogue of Microorganisms (GCM) 10K type strain sequencing project: providing services to taxonomists for standard genome sequencing and annotation.</title>
        <authorList>
            <consortium name="The Broad Institute Genomics Platform"/>
            <consortium name="The Broad Institute Genome Sequencing Center for Infectious Disease"/>
            <person name="Wu L."/>
            <person name="Ma J."/>
        </authorList>
    </citation>
    <scope>NUCLEOTIDE SEQUENCE [LARGE SCALE GENOMIC DNA]</scope>
    <source>
        <strain evidence="3">JCM 15442</strain>
    </source>
</reference>
<keyword evidence="3" id="KW-1185">Reference proteome</keyword>
<sequence length="168" mass="17934">MNKKMMLSGVLLLSLSGLSGVALAGGAGAPVTATSAQVQPATPAAIAAALREAGYKVTINPIDPDSDPSLSVDTGGHKVDVWLSGCQKNVCSRVTASSYWDYSEDEASLDTELTNDWNGNYYTQAYIYEGAYYLDSTMPIRGGYTKAALKAWMVDYLEDVAAFEEELP</sequence>
<feature type="chain" id="PRO_5045238271" description="YbjN domain-containing protein" evidence="1">
    <location>
        <begin position="25"/>
        <end position="168"/>
    </location>
</feature>
<evidence type="ECO:0000313" key="2">
    <source>
        <dbReference type="EMBL" id="GGL69970.1"/>
    </source>
</evidence>
<keyword evidence="1" id="KW-0732">Signal</keyword>
<protein>
    <recommendedName>
        <fullName evidence="4">YbjN domain-containing protein</fullName>
    </recommendedName>
</protein>
<dbReference type="Pfam" id="PF10722">
    <property type="entry name" value="YbjN"/>
    <property type="match status" value="1"/>
</dbReference>
<accession>A0ABQ2G124</accession>
<organism evidence="2 3">
    <name type="scientific">Deinococcus aerolatus</name>
    <dbReference type="NCBI Taxonomy" id="522487"/>
    <lineage>
        <taxon>Bacteria</taxon>
        <taxon>Thermotogati</taxon>
        <taxon>Deinococcota</taxon>
        <taxon>Deinococci</taxon>
        <taxon>Deinococcales</taxon>
        <taxon>Deinococcaceae</taxon>
        <taxon>Deinococcus</taxon>
    </lineage>
</organism>
<proteinExistence type="predicted"/>
<name>A0ABQ2G124_9DEIO</name>
<gene>
    <name evidence="2" type="ORF">GCM10010840_04970</name>
</gene>
<feature type="signal peptide" evidence="1">
    <location>
        <begin position="1"/>
        <end position="24"/>
    </location>
</feature>
<dbReference type="InterPro" id="IPR019660">
    <property type="entry name" value="Put_sensory_transdc_reg_YbjN"/>
</dbReference>
<evidence type="ECO:0008006" key="4">
    <source>
        <dbReference type="Google" id="ProtNLM"/>
    </source>
</evidence>
<evidence type="ECO:0000313" key="3">
    <source>
        <dbReference type="Proteomes" id="UP000639973"/>
    </source>
</evidence>
<dbReference type="Proteomes" id="UP000639973">
    <property type="component" value="Unassembled WGS sequence"/>
</dbReference>
<dbReference type="RefSeq" id="WP_188968624.1">
    <property type="nucleotide sequence ID" value="NZ_BMOL01000001.1"/>
</dbReference>